<organism evidence="5 6">
    <name type="scientific">Mesomycoplasma hyorhinis</name>
    <name type="common">Mycoplasma hyorhinis</name>
    <dbReference type="NCBI Taxonomy" id="2100"/>
    <lineage>
        <taxon>Bacteria</taxon>
        <taxon>Bacillati</taxon>
        <taxon>Mycoplasmatota</taxon>
        <taxon>Mycoplasmoidales</taxon>
        <taxon>Metamycoplasmataceae</taxon>
        <taxon>Mesomycoplasma</taxon>
    </lineage>
</organism>
<evidence type="ECO:0000313" key="6">
    <source>
        <dbReference type="Proteomes" id="UP001193384"/>
    </source>
</evidence>
<evidence type="ECO:0000256" key="1">
    <source>
        <dbReference type="ARBA" id="ARBA00022741"/>
    </source>
</evidence>
<dbReference type="InterPro" id="IPR045061">
    <property type="entry name" value="FtsZ/CetZ"/>
</dbReference>
<accession>A0ABD6IHI1</accession>
<feature type="region of interest" description="Disordered" evidence="3">
    <location>
        <begin position="352"/>
        <end position="374"/>
    </location>
</feature>
<gene>
    <name evidence="5" type="ORF">DR101_01725</name>
</gene>
<dbReference type="SMART" id="SM00864">
    <property type="entry name" value="Tubulin"/>
    <property type="match status" value="1"/>
</dbReference>
<protein>
    <submittedName>
        <fullName evidence="5">Cell division protein FtsZ</fullName>
    </submittedName>
</protein>
<evidence type="ECO:0000256" key="2">
    <source>
        <dbReference type="ARBA" id="ARBA00023134"/>
    </source>
</evidence>
<reference evidence="5 6" key="1">
    <citation type="submission" date="2018-07" db="EMBL/GenBank/DDBJ databases">
        <title>Genetic characterization of Mycoplasma hyopneumoniae, M. hyorhinis and M. flocculare isolates through whole genome sequencing analysis: comparative analysis of sequence types and putative genes involved in virulence.</title>
        <authorList>
            <person name="Fourour S."/>
            <person name="Lucas P."/>
            <person name="Touzain F."/>
            <person name="Tocqueville V."/>
            <person name="Kempf I."/>
            <person name="Marois-Crehan C."/>
        </authorList>
    </citation>
    <scope>NUCLEOTIDE SEQUENCE [LARGE SCALE GENOMIC DNA]</scope>
    <source>
        <strain evidence="5 6">MHR389</strain>
    </source>
</reference>
<keyword evidence="1" id="KW-0547">Nucleotide-binding</keyword>
<dbReference type="Proteomes" id="UP001193384">
    <property type="component" value="Unassembled WGS sequence"/>
</dbReference>
<dbReference type="PANTHER" id="PTHR30314:SF3">
    <property type="entry name" value="MITOCHONDRIAL DIVISION PROTEIN FSZA"/>
    <property type="match status" value="1"/>
</dbReference>
<dbReference type="Pfam" id="PF00091">
    <property type="entry name" value="Tubulin"/>
    <property type="match status" value="1"/>
</dbReference>
<keyword evidence="5" id="KW-0131">Cell cycle</keyword>
<dbReference type="AlphaFoldDB" id="A0ABD6IHI1"/>
<name>A0ABD6IHI1_MESHY</name>
<dbReference type="Gene3D" id="3.40.50.1440">
    <property type="entry name" value="Tubulin/FtsZ, GTPase domain"/>
    <property type="match status" value="1"/>
</dbReference>
<dbReference type="SUPFAM" id="SSF55307">
    <property type="entry name" value="Tubulin C-terminal domain-like"/>
    <property type="match status" value="1"/>
</dbReference>
<feature type="domain" description="Tubulin/FtsZ GTPase" evidence="4">
    <location>
        <begin position="12"/>
        <end position="205"/>
    </location>
</feature>
<dbReference type="GO" id="GO:0051301">
    <property type="term" value="P:cell division"/>
    <property type="evidence" value="ECO:0007669"/>
    <property type="project" value="UniProtKB-KW"/>
</dbReference>
<comment type="caution">
    <text evidence="5">The sequence shown here is derived from an EMBL/GenBank/DDBJ whole genome shotgun (WGS) entry which is preliminary data.</text>
</comment>
<dbReference type="InterPro" id="IPR003008">
    <property type="entry name" value="Tubulin_FtsZ_GTPase"/>
</dbReference>
<evidence type="ECO:0000259" key="4">
    <source>
        <dbReference type="SMART" id="SM00864"/>
    </source>
</evidence>
<evidence type="ECO:0000313" key="5">
    <source>
        <dbReference type="EMBL" id="MXR43667.1"/>
    </source>
</evidence>
<dbReference type="PRINTS" id="PR00423">
    <property type="entry name" value="CELLDVISFTSZ"/>
</dbReference>
<dbReference type="InterPro" id="IPR008280">
    <property type="entry name" value="Tub_FtsZ_C"/>
</dbReference>
<proteinExistence type="predicted"/>
<dbReference type="InterPro" id="IPR036525">
    <property type="entry name" value="Tubulin/FtsZ_GTPase_sf"/>
</dbReference>
<dbReference type="GO" id="GO:0005525">
    <property type="term" value="F:GTP binding"/>
    <property type="evidence" value="ECO:0007669"/>
    <property type="project" value="UniProtKB-KW"/>
</dbReference>
<keyword evidence="5" id="KW-0132">Cell division</keyword>
<dbReference type="SUPFAM" id="SSF52490">
    <property type="entry name" value="Tubulin nucleotide-binding domain-like"/>
    <property type="match status" value="1"/>
</dbReference>
<dbReference type="PANTHER" id="PTHR30314">
    <property type="entry name" value="CELL DIVISION PROTEIN FTSZ-RELATED"/>
    <property type="match status" value="1"/>
</dbReference>
<evidence type="ECO:0000256" key="3">
    <source>
        <dbReference type="SAM" id="MobiDB-lite"/>
    </source>
</evidence>
<sequence length="374" mass="41365">MSNNNQNSEVIKAKIIAIGGCGANILVDFLKHRQLQDISYLLVTTKTGNNTLRFFNPSQTMLLDDKSSESGFELNPIQAERAALLAEQDIKKQLVDTKLLFILAGMGGATGTGASHIFAKVAKTLKSLTIAIAIQPFDFEDSKRLSRASEGIKKLQENSDALIVVSNSKIAELYNGISISDSFTKANQIIFDIIQTIIDLISKQAFVEIDFSILRKAIRNHKKLFINSGLGFGKQNGQRAKRAAQQALIDSVIDFDFKLTKQVIIIISAKNSYSEEKREIINTIVQFLESKGARNFEYSCGIYLAPELDENIKVGLIISGDESHLTLTSQINHKIQEEPRTFNKHSNNLEFEDDQDAQASQGGDDLSNPFGADF</sequence>
<dbReference type="EMBL" id="QQQW01000007">
    <property type="protein sequence ID" value="MXR43667.1"/>
    <property type="molecule type" value="Genomic_DNA"/>
</dbReference>
<dbReference type="GeneID" id="93248504"/>
<keyword evidence="2" id="KW-0342">GTP-binding</keyword>
<dbReference type="RefSeq" id="WP_013302180.1">
    <property type="nucleotide sequence ID" value="NZ_CP035041.1"/>
</dbReference>